<protein>
    <recommendedName>
        <fullName evidence="2">TadE-like domain-containing protein</fullName>
    </recommendedName>
</protein>
<keyword evidence="4" id="KW-1185">Reference proteome</keyword>
<evidence type="ECO:0000259" key="2">
    <source>
        <dbReference type="Pfam" id="PF07811"/>
    </source>
</evidence>
<dbReference type="Pfam" id="PF07811">
    <property type="entry name" value="TadE"/>
    <property type="match status" value="1"/>
</dbReference>
<keyword evidence="1" id="KW-0472">Membrane</keyword>
<reference evidence="3 4" key="1">
    <citation type="submission" date="2016-05" db="EMBL/GenBank/DDBJ databases">
        <title>Genomic and physiological characterization of Planctopirus sp. isolated from fresh water lake.</title>
        <authorList>
            <person name="Subhash Y."/>
            <person name="Ramana C."/>
        </authorList>
    </citation>
    <scope>NUCLEOTIDE SEQUENCE [LARGE SCALE GENOMIC DNA]</scope>
    <source>
        <strain evidence="3 4">JC280</strain>
    </source>
</reference>
<feature type="domain" description="TadE-like" evidence="2">
    <location>
        <begin position="18"/>
        <end position="60"/>
    </location>
</feature>
<evidence type="ECO:0000313" key="4">
    <source>
        <dbReference type="Proteomes" id="UP000094828"/>
    </source>
</evidence>
<comment type="caution">
    <text evidence="3">The sequence shown here is derived from an EMBL/GenBank/DDBJ whole genome shotgun (WGS) entry which is preliminary data.</text>
</comment>
<evidence type="ECO:0000256" key="1">
    <source>
        <dbReference type="SAM" id="Phobius"/>
    </source>
</evidence>
<sequence>MRLSRPRSHQIPQPARRGAAAVEMALVLPVLILVVFGTIAVSQIIHFRKGVVAATAEGIRIASRRDVSSTEVTTLVRQILTGRRISQATITITPTEISNLRPGELIEIQVRANYTALGVEPLGWTVPTEIVYRGAVLRE</sequence>
<organism evidence="3 4">
    <name type="scientific">Planctopirus hydrillae</name>
    <dbReference type="NCBI Taxonomy" id="1841610"/>
    <lineage>
        <taxon>Bacteria</taxon>
        <taxon>Pseudomonadati</taxon>
        <taxon>Planctomycetota</taxon>
        <taxon>Planctomycetia</taxon>
        <taxon>Planctomycetales</taxon>
        <taxon>Planctomycetaceae</taxon>
        <taxon>Planctopirus</taxon>
    </lineage>
</organism>
<feature type="transmembrane region" description="Helical" evidence="1">
    <location>
        <begin position="21"/>
        <end position="41"/>
    </location>
</feature>
<accession>A0A1C3ENL8</accession>
<dbReference type="OrthoDB" id="291986at2"/>
<dbReference type="InterPro" id="IPR012495">
    <property type="entry name" value="TadE-like_dom"/>
</dbReference>
<name>A0A1C3ENL8_9PLAN</name>
<keyword evidence="1" id="KW-0812">Transmembrane</keyword>
<dbReference type="STRING" id="1841610.A6X21_04020"/>
<dbReference type="RefSeq" id="WP_068846303.1">
    <property type="nucleotide sequence ID" value="NZ_LYDR01000039.1"/>
</dbReference>
<dbReference type="AlphaFoldDB" id="A0A1C3ENL8"/>
<evidence type="ECO:0000313" key="3">
    <source>
        <dbReference type="EMBL" id="ODA34831.1"/>
    </source>
</evidence>
<keyword evidence="1" id="KW-1133">Transmembrane helix</keyword>
<gene>
    <name evidence="3" type="ORF">A6X21_04020</name>
</gene>
<dbReference type="EMBL" id="LYDR01000039">
    <property type="protein sequence ID" value="ODA34831.1"/>
    <property type="molecule type" value="Genomic_DNA"/>
</dbReference>
<proteinExistence type="predicted"/>
<dbReference type="Proteomes" id="UP000094828">
    <property type="component" value="Unassembled WGS sequence"/>
</dbReference>